<keyword evidence="2" id="KW-1185">Reference proteome</keyword>
<dbReference type="AlphaFoldDB" id="A0A1G6GH11"/>
<dbReference type="EMBL" id="FMYL01000001">
    <property type="protein sequence ID" value="SDB81322.1"/>
    <property type="molecule type" value="Genomic_DNA"/>
</dbReference>
<reference evidence="2" key="1">
    <citation type="submission" date="2016-09" db="EMBL/GenBank/DDBJ databases">
        <authorList>
            <person name="Varghese N."/>
            <person name="Submissions S."/>
        </authorList>
    </citation>
    <scope>NUCLEOTIDE SEQUENCE [LARGE SCALE GENOMIC DNA]</scope>
    <source>
        <strain evidence="2">ANC 4422</strain>
    </source>
</reference>
<dbReference type="Proteomes" id="UP000242501">
    <property type="component" value="Unassembled WGS sequence"/>
</dbReference>
<name>A0A1G6GH11_9GAMM</name>
<dbReference type="InterPro" id="IPR029068">
    <property type="entry name" value="Glyas_Bleomycin-R_OHBP_Dase"/>
</dbReference>
<dbReference type="Gene3D" id="3.10.180.10">
    <property type="entry name" value="2,3-Dihydroxybiphenyl 1,2-Dioxygenase, domain 1"/>
    <property type="match status" value="1"/>
</dbReference>
<evidence type="ECO:0008006" key="3">
    <source>
        <dbReference type="Google" id="ProtNLM"/>
    </source>
</evidence>
<gene>
    <name evidence="1" type="ORF">SAMN05421733_101124</name>
</gene>
<evidence type="ECO:0000313" key="1">
    <source>
        <dbReference type="EMBL" id="SDB81322.1"/>
    </source>
</evidence>
<proteinExistence type="predicted"/>
<evidence type="ECO:0000313" key="2">
    <source>
        <dbReference type="Proteomes" id="UP000242501"/>
    </source>
</evidence>
<dbReference type="SUPFAM" id="SSF54593">
    <property type="entry name" value="Glyoxalase/Bleomycin resistance protein/Dihydroxybiphenyl dioxygenase"/>
    <property type="match status" value="1"/>
</dbReference>
<accession>A0A1G6GH11</accession>
<sequence>MDLAELWYSNILGFSRDESLYFWFEQGGPLILKNNGASIALFKRDSHHSGHTVAFGVSAEEMTTLITNLNKNNITFMIGDHGVSMSVYFCDLNKNKIEVTSYEYLTAKNKIELANAILF</sequence>
<dbReference type="STRING" id="1219383.SAMN05421733_101124"/>
<protein>
    <recommendedName>
        <fullName evidence="3">VOC domain-containing protein</fullName>
    </recommendedName>
</protein>
<organism evidence="1 2">
    <name type="scientific">Acinetobacter boissieri</name>
    <dbReference type="NCBI Taxonomy" id="1219383"/>
    <lineage>
        <taxon>Bacteria</taxon>
        <taxon>Pseudomonadati</taxon>
        <taxon>Pseudomonadota</taxon>
        <taxon>Gammaproteobacteria</taxon>
        <taxon>Moraxellales</taxon>
        <taxon>Moraxellaceae</taxon>
        <taxon>Acinetobacter</taxon>
    </lineage>
</organism>